<dbReference type="NCBIfam" id="TIGR00342">
    <property type="entry name" value="tRNA uracil 4-sulfurtransferase ThiI"/>
    <property type="match status" value="1"/>
</dbReference>
<comment type="catalytic activity">
    <reaction evidence="11">
        <text>[ThiI sulfur-carrier protein]-S-sulfanyl-L-cysteine + a uridine in tRNA + 2 reduced [2Fe-2S]-[ferredoxin] + ATP + H(+) = [ThiI sulfur-carrier protein]-L-cysteine + a 4-thiouridine in tRNA + 2 oxidized [2Fe-2S]-[ferredoxin] + AMP + diphosphate</text>
        <dbReference type="Rhea" id="RHEA:24176"/>
        <dbReference type="Rhea" id="RHEA-COMP:10000"/>
        <dbReference type="Rhea" id="RHEA-COMP:10001"/>
        <dbReference type="Rhea" id="RHEA-COMP:13337"/>
        <dbReference type="Rhea" id="RHEA-COMP:13338"/>
        <dbReference type="Rhea" id="RHEA-COMP:13339"/>
        <dbReference type="Rhea" id="RHEA-COMP:13340"/>
        <dbReference type="ChEBI" id="CHEBI:15378"/>
        <dbReference type="ChEBI" id="CHEBI:29950"/>
        <dbReference type="ChEBI" id="CHEBI:30616"/>
        <dbReference type="ChEBI" id="CHEBI:33019"/>
        <dbReference type="ChEBI" id="CHEBI:33737"/>
        <dbReference type="ChEBI" id="CHEBI:33738"/>
        <dbReference type="ChEBI" id="CHEBI:61963"/>
        <dbReference type="ChEBI" id="CHEBI:65315"/>
        <dbReference type="ChEBI" id="CHEBI:136798"/>
        <dbReference type="ChEBI" id="CHEBI:456215"/>
        <dbReference type="EC" id="2.8.1.4"/>
    </reaction>
</comment>
<feature type="domain" description="Rhodanese" evidence="12">
    <location>
        <begin position="410"/>
        <end position="500"/>
    </location>
</feature>
<comment type="caution">
    <text evidence="11">Lacks conserved residue(s) required for the propagation of feature annotation.</text>
</comment>
<dbReference type="GO" id="GO:0005524">
    <property type="term" value="F:ATP binding"/>
    <property type="evidence" value="ECO:0007669"/>
    <property type="project" value="UniProtKB-UniRule"/>
</dbReference>
<dbReference type="EC" id="2.8.1.4" evidence="11"/>
<dbReference type="Pfam" id="PF02926">
    <property type="entry name" value="THUMP"/>
    <property type="match status" value="1"/>
</dbReference>
<dbReference type="OrthoDB" id="9773948at2"/>
<evidence type="ECO:0000313" key="15">
    <source>
        <dbReference type="Proteomes" id="UP000265916"/>
    </source>
</evidence>
<reference evidence="14 15" key="1">
    <citation type="submission" date="2017-08" db="EMBL/GenBank/DDBJ databases">
        <title>Reclassification of Bisgaard taxon 37 and 44.</title>
        <authorList>
            <person name="Christensen H."/>
        </authorList>
    </citation>
    <scope>NUCLEOTIDE SEQUENCE [LARGE SCALE GENOMIC DNA]</scope>
    <source>
        <strain evidence="14 15">111</strain>
    </source>
</reference>
<comment type="subcellular location">
    <subcellularLocation>
        <location evidence="1 11">Cytoplasm</location>
    </subcellularLocation>
</comment>
<dbReference type="AlphaFoldDB" id="A0A3A1YSV3"/>
<dbReference type="Gene3D" id="3.40.250.10">
    <property type="entry name" value="Rhodanese-like domain"/>
    <property type="match status" value="1"/>
</dbReference>
<name>A0A3A1YSV3_9GAMM</name>
<dbReference type="InterPro" id="IPR049962">
    <property type="entry name" value="THUMP_ThiI"/>
</dbReference>
<comment type="pathway">
    <text evidence="11">Cofactor biosynthesis; thiamine diphosphate biosynthesis.</text>
</comment>
<gene>
    <name evidence="11" type="primary">thiI</name>
    <name evidence="14" type="ORF">CKF58_00760</name>
</gene>
<evidence type="ECO:0000256" key="3">
    <source>
        <dbReference type="ARBA" id="ARBA00022555"/>
    </source>
</evidence>
<dbReference type="PROSITE" id="PS50206">
    <property type="entry name" value="RHODANESE_3"/>
    <property type="match status" value="1"/>
</dbReference>
<dbReference type="UniPathway" id="UPA00060"/>
<dbReference type="Gene3D" id="3.40.50.620">
    <property type="entry name" value="HUPs"/>
    <property type="match status" value="1"/>
</dbReference>
<dbReference type="PANTHER" id="PTHR43209:SF1">
    <property type="entry name" value="TRNA SULFURTRANSFERASE"/>
    <property type="match status" value="1"/>
</dbReference>
<dbReference type="InterPro" id="IPR020536">
    <property type="entry name" value="ThiI_AANH"/>
</dbReference>
<evidence type="ECO:0000256" key="7">
    <source>
        <dbReference type="ARBA" id="ARBA00022884"/>
    </source>
</evidence>
<dbReference type="InterPro" id="IPR014729">
    <property type="entry name" value="Rossmann-like_a/b/a_fold"/>
</dbReference>
<proteinExistence type="inferred from homology"/>
<protein>
    <recommendedName>
        <fullName evidence="11">tRNA sulfurtransferase</fullName>
        <ecNumber evidence="11">2.8.1.4</ecNumber>
    </recommendedName>
    <alternativeName>
        <fullName evidence="11">Sulfur carrier protein ThiS sulfurtransferase</fullName>
    </alternativeName>
    <alternativeName>
        <fullName evidence="11">Thiamine biosynthesis protein ThiI</fullName>
    </alternativeName>
    <alternativeName>
        <fullName evidence="11">tRNA 4-thiouridine synthase</fullName>
    </alternativeName>
</protein>
<dbReference type="Pfam" id="PF00581">
    <property type="entry name" value="Rhodanese"/>
    <property type="match status" value="1"/>
</dbReference>
<dbReference type="InterPro" id="IPR026340">
    <property type="entry name" value="THII_Thiazole_biosynth_dom"/>
</dbReference>
<dbReference type="GO" id="GO:0002937">
    <property type="term" value="P:tRNA 4-thiouridine biosynthesis"/>
    <property type="evidence" value="ECO:0007669"/>
    <property type="project" value="TreeGrafter"/>
</dbReference>
<evidence type="ECO:0000256" key="4">
    <source>
        <dbReference type="ARBA" id="ARBA00022679"/>
    </source>
</evidence>
<dbReference type="InterPro" id="IPR050102">
    <property type="entry name" value="tRNA_sulfurtransferase_ThiI"/>
</dbReference>
<dbReference type="GO" id="GO:0009228">
    <property type="term" value="P:thiamine biosynthetic process"/>
    <property type="evidence" value="ECO:0007669"/>
    <property type="project" value="UniProtKB-KW"/>
</dbReference>
<dbReference type="GO" id="GO:0005829">
    <property type="term" value="C:cytosol"/>
    <property type="evidence" value="ECO:0007669"/>
    <property type="project" value="TreeGrafter"/>
</dbReference>
<dbReference type="CDD" id="cd11716">
    <property type="entry name" value="THUMP_ThiI"/>
    <property type="match status" value="1"/>
</dbReference>
<dbReference type="InterPro" id="IPR001763">
    <property type="entry name" value="Rhodanese-like_dom"/>
</dbReference>
<dbReference type="GO" id="GO:0052837">
    <property type="term" value="P:thiazole biosynthetic process"/>
    <property type="evidence" value="ECO:0007669"/>
    <property type="project" value="InterPro"/>
</dbReference>
<feature type="binding site" evidence="11">
    <location>
        <begin position="186"/>
        <end position="187"/>
    </location>
    <ligand>
        <name>ATP</name>
        <dbReference type="ChEBI" id="CHEBI:30616"/>
    </ligand>
</feature>
<dbReference type="InterPro" id="IPR003720">
    <property type="entry name" value="tRNA_STrfase"/>
</dbReference>
<comment type="catalytic activity">
    <reaction evidence="11">
        <text>[ThiS sulfur-carrier protein]-C-terminal Gly-Gly-AMP + S-sulfanyl-L-cysteinyl-[cysteine desulfurase] + AH2 = [ThiS sulfur-carrier protein]-C-terminal-Gly-aminoethanethioate + L-cysteinyl-[cysteine desulfurase] + A + AMP + 2 H(+)</text>
        <dbReference type="Rhea" id="RHEA:43340"/>
        <dbReference type="Rhea" id="RHEA-COMP:12157"/>
        <dbReference type="Rhea" id="RHEA-COMP:12158"/>
        <dbReference type="Rhea" id="RHEA-COMP:12910"/>
        <dbReference type="Rhea" id="RHEA-COMP:19908"/>
        <dbReference type="ChEBI" id="CHEBI:13193"/>
        <dbReference type="ChEBI" id="CHEBI:15378"/>
        <dbReference type="ChEBI" id="CHEBI:17499"/>
        <dbReference type="ChEBI" id="CHEBI:29950"/>
        <dbReference type="ChEBI" id="CHEBI:61963"/>
        <dbReference type="ChEBI" id="CHEBI:90618"/>
        <dbReference type="ChEBI" id="CHEBI:232372"/>
        <dbReference type="ChEBI" id="CHEBI:456215"/>
    </reaction>
</comment>
<feature type="active site" description="Cysteine persulfide intermediate" evidence="11">
    <location>
        <position position="461"/>
    </location>
</feature>
<feature type="binding site" evidence="11">
    <location>
        <position position="268"/>
    </location>
    <ligand>
        <name>ATP</name>
        <dbReference type="ChEBI" id="CHEBI:30616"/>
    </ligand>
</feature>
<evidence type="ECO:0000313" key="14">
    <source>
        <dbReference type="EMBL" id="RIY40329.1"/>
    </source>
</evidence>
<evidence type="ECO:0000256" key="8">
    <source>
        <dbReference type="ARBA" id="ARBA00022977"/>
    </source>
</evidence>
<evidence type="ECO:0000259" key="12">
    <source>
        <dbReference type="PROSITE" id="PS50206"/>
    </source>
</evidence>
<dbReference type="Pfam" id="PF22025">
    <property type="entry name" value="ThiI_fer"/>
    <property type="match status" value="1"/>
</dbReference>
<keyword evidence="9" id="KW-1015">Disulfide bond</keyword>
<dbReference type="PROSITE" id="PS51165">
    <property type="entry name" value="THUMP"/>
    <property type="match status" value="1"/>
</dbReference>
<dbReference type="GO" id="GO:0140741">
    <property type="term" value="F:tRNA-uracil-4 sulfurtransferase activity"/>
    <property type="evidence" value="ECO:0007669"/>
    <property type="project" value="UniProtKB-EC"/>
</dbReference>
<dbReference type="Gene3D" id="3.30.2130.30">
    <property type="match status" value="1"/>
</dbReference>
<dbReference type="SUPFAM" id="SSF52821">
    <property type="entry name" value="Rhodanese/Cell cycle control phosphatase"/>
    <property type="match status" value="1"/>
</dbReference>
<dbReference type="EMBL" id="NRJG01000012">
    <property type="protein sequence ID" value="RIY40329.1"/>
    <property type="molecule type" value="Genomic_DNA"/>
</dbReference>
<evidence type="ECO:0000259" key="13">
    <source>
        <dbReference type="PROSITE" id="PS51165"/>
    </source>
</evidence>
<comment type="function">
    <text evidence="11">Catalyzes the ATP-dependent transfer of a sulfur to tRNA to produce 4-thiouridine in position 8 of tRNAs, which functions as a near-UV photosensor. Also catalyzes the transfer of sulfur to the sulfur carrier protein ThiS, forming ThiS-thiocarboxylate. This is a step in the synthesis of thiazole, in the thiamine biosynthesis pathway. The sulfur is donated as persulfide by IscS.</text>
</comment>
<evidence type="ECO:0000256" key="9">
    <source>
        <dbReference type="ARBA" id="ARBA00023157"/>
    </source>
</evidence>
<dbReference type="NCBIfam" id="TIGR04271">
    <property type="entry name" value="ThiI_C_thiazole"/>
    <property type="match status" value="1"/>
</dbReference>
<dbReference type="Proteomes" id="UP000265916">
    <property type="component" value="Unassembled WGS sequence"/>
</dbReference>
<keyword evidence="4 11" id="KW-0808">Transferase</keyword>
<dbReference type="InterPro" id="IPR036873">
    <property type="entry name" value="Rhodanese-like_dom_sf"/>
</dbReference>
<dbReference type="SUPFAM" id="SSF52402">
    <property type="entry name" value="Adenine nucleotide alpha hydrolases-like"/>
    <property type="match status" value="1"/>
</dbReference>
<dbReference type="GO" id="GO:0009229">
    <property type="term" value="P:thiamine diphosphate biosynthetic process"/>
    <property type="evidence" value="ECO:0007669"/>
    <property type="project" value="UniProtKB-UniRule"/>
</dbReference>
<evidence type="ECO:0000256" key="11">
    <source>
        <dbReference type="HAMAP-Rule" id="MF_00021"/>
    </source>
</evidence>
<keyword evidence="2 11" id="KW-0963">Cytoplasm</keyword>
<evidence type="ECO:0000256" key="10">
    <source>
        <dbReference type="ARBA" id="ARBA00023284"/>
    </source>
</evidence>
<dbReference type="InterPro" id="IPR004114">
    <property type="entry name" value="THUMP_dom"/>
</dbReference>
<dbReference type="PANTHER" id="PTHR43209">
    <property type="entry name" value="TRNA SULFURTRANSFERASE"/>
    <property type="match status" value="1"/>
</dbReference>
<feature type="binding site" evidence="11">
    <location>
        <position position="290"/>
    </location>
    <ligand>
        <name>ATP</name>
        <dbReference type="ChEBI" id="CHEBI:30616"/>
    </ligand>
</feature>
<keyword evidence="7 11" id="KW-0694">RNA-binding</keyword>
<keyword evidence="10" id="KW-0676">Redox-active center</keyword>
<dbReference type="HAMAP" id="MF_00021">
    <property type="entry name" value="ThiI"/>
    <property type="match status" value="1"/>
</dbReference>
<dbReference type="RefSeq" id="WP_119530085.1">
    <property type="nucleotide sequence ID" value="NZ_JBHSSP010000030.1"/>
</dbReference>
<dbReference type="Pfam" id="PF02568">
    <property type="entry name" value="ThiI"/>
    <property type="match status" value="1"/>
</dbReference>
<dbReference type="CDD" id="cd01712">
    <property type="entry name" value="PPase_ThiI"/>
    <property type="match status" value="1"/>
</dbReference>
<keyword evidence="3 11" id="KW-0820">tRNA-binding</keyword>
<dbReference type="GO" id="GO:0000049">
    <property type="term" value="F:tRNA binding"/>
    <property type="evidence" value="ECO:0007669"/>
    <property type="project" value="UniProtKB-UniRule"/>
</dbReference>
<accession>A0A3A1YSV3</accession>
<dbReference type="InterPro" id="IPR049961">
    <property type="entry name" value="ThiI_N"/>
</dbReference>
<comment type="caution">
    <text evidence="14">The sequence shown here is derived from an EMBL/GenBank/DDBJ whole genome shotgun (WGS) entry which is preliminary data.</text>
</comment>
<feature type="binding site" evidence="11">
    <location>
        <position position="299"/>
    </location>
    <ligand>
        <name>ATP</name>
        <dbReference type="ChEBI" id="CHEBI:30616"/>
    </ligand>
</feature>
<dbReference type="SUPFAM" id="SSF143437">
    <property type="entry name" value="THUMP domain-like"/>
    <property type="match status" value="1"/>
</dbReference>
<organism evidence="14 15">
    <name type="scientific">Psittacicella hinzii</name>
    <dbReference type="NCBI Taxonomy" id="2028575"/>
    <lineage>
        <taxon>Bacteria</taxon>
        <taxon>Pseudomonadati</taxon>
        <taxon>Pseudomonadota</taxon>
        <taxon>Gammaproteobacteria</taxon>
        <taxon>Pasteurellales</taxon>
        <taxon>Psittacicellaceae</taxon>
        <taxon>Psittacicella</taxon>
    </lineage>
</organism>
<feature type="domain" description="THUMP" evidence="13">
    <location>
        <begin position="62"/>
        <end position="168"/>
    </location>
</feature>
<evidence type="ECO:0000256" key="6">
    <source>
        <dbReference type="ARBA" id="ARBA00022840"/>
    </source>
</evidence>
<comment type="similarity">
    <text evidence="11">Belongs to the ThiI family.</text>
</comment>
<evidence type="ECO:0000256" key="1">
    <source>
        <dbReference type="ARBA" id="ARBA00004496"/>
    </source>
</evidence>
<keyword evidence="15" id="KW-1185">Reference proteome</keyword>
<keyword evidence="6 11" id="KW-0067">ATP-binding</keyword>
<keyword evidence="5 11" id="KW-0547">Nucleotide-binding</keyword>
<evidence type="ECO:0000256" key="2">
    <source>
        <dbReference type="ARBA" id="ARBA00022490"/>
    </source>
</evidence>
<evidence type="ECO:0000256" key="5">
    <source>
        <dbReference type="ARBA" id="ARBA00022741"/>
    </source>
</evidence>
<dbReference type="SMART" id="SM00981">
    <property type="entry name" value="THUMP"/>
    <property type="match status" value="1"/>
</dbReference>
<dbReference type="InterPro" id="IPR054173">
    <property type="entry name" value="ThiI_fer"/>
</dbReference>
<sequence length="516" mass="58087">MYLRIKLHPEIMTKSDSVRKRFVKILSSNIRQSLKTFNLDCSIQINWDNILVRAKCDPMLYKVFVQILCQVPGIQKILLIKMVPFVEDNLHALYEEVFALNAARLENKTFCVRVKRKGKHQVKSIDIERYVGGGLRQHVLGATVNLTAPQETVQIEIDNDTAFLIEHTFNGLGGFPIGTQDAVLSMISGGYDSAVSSWQMIRRGCKVHYVFFNLGGHEHEYYVKRIARKVWQHYSASHNVKFVYVDFYNIMLNIANSVSDGYTGVCLKRMFYRVATAIAHKLGIDGLVTGEALGQVSSQTLKNLGVIERVTDLPVLRPLIAMDKEEIIAQANQIQTAEISAKVQEFCGIMGKKPTIAADLSRLEEEEAKLDIEALVAQALETAKVENLRDIAKQDLAHIESTQLTFVRSLGDNDVVIDVRDSETFERANNQWPVPVLNIPFFKLAEEFASLEQSKRYVLYCTKGLLSRIQAVNLIENGYKNVVVLSKDFKFDEHGKPILAADGEQASEQTTSLTGK</sequence>
<dbReference type="CDD" id="cd00158">
    <property type="entry name" value="RHOD"/>
    <property type="match status" value="1"/>
</dbReference>
<keyword evidence="8 11" id="KW-0784">Thiamine biosynthesis</keyword>
<dbReference type="GO" id="GO:0004810">
    <property type="term" value="F:CCA tRNA nucleotidyltransferase activity"/>
    <property type="evidence" value="ECO:0007669"/>
    <property type="project" value="InterPro"/>
</dbReference>